<dbReference type="PANTHER" id="PTHR33121">
    <property type="entry name" value="CYCLIC DI-GMP PHOSPHODIESTERASE PDEF"/>
    <property type="match status" value="1"/>
</dbReference>
<dbReference type="GO" id="GO:0004673">
    <property type="term" value="F:protein histidine kinase activity"/>
    <property type="evidence" value="ECO:0007669"/>
    <property type="project" value="UniProtKB-EC"/>
</dbReference>
<evidence type="ECO:0000313" key="4">
    <source>
        <dbReference type="Proteomes" id="UP000245728"/>
    </source>
</evidence>
<dbReference type="SUPFAM" id="SSF141868">
    <property type="entry name" value="EAL domain-like"/>
    <property type="match status" value="1"/>
</dbReference>
<feature type="transmembrane region" description="Helical" evidence="1">
    <location>
        <begin position="12"/>
        <end position="33"/>
    </location>
</feature>
<dbReference type="GO" id="GO:0071111">
    <property type="term" value="F:cyclic-guanylate-specific phosphodiesterase activity"/>
    <property type="evidence" value="ECO:0007669"/>
    <property type="project" value="InterPro"/>
</dbReference>
<dbReference type="Pfam" id="PF07696">
    <property type="entry name" value="7TMR-DISMED2"/>
    <property type="match status" value="1"/>
</dbReference>
<keyword evidence="1" id="KW-0812">Transmembrane</keyword>
<dbReference type="InterPro" id="IPR035919">
    <property type="entry name" value="EAL_sf"/>
</dbReference>
<dbReference type="Pfam" id="PF00563">
    <property type="entry name" value="EAL"/>
    <property type="match status" value="1"/>
</dbReference>
<evidence type="ECO:0000259" key="2">
    <source>
        <dbReference type="PROSITE" id="PS50883"/>
    </source>
</evidence>
<dbReference type="Pfam" id="PF07695">
    <property type="entry name" value="7TMR-DISM_7TM"/>
    <property type="match status" value="1"/>
</dbReference>
<feature type="transmembrane region" description="Helical" evidence="1">
    <location>
        <begin position="210"/>
        <end position="231"/>
    </location>
</feature>
<feature type="transmembrane region" description="Helical" evidence="1">
    <location>
        <begin position="280"/>
        <end position="298"/>
    </location>
</feature>
<dbReference type="EC" id="2.7.13.3" evidence="3"/>
<evidence type="ECO:0000313" key="3">
    <source>
        <dbReference type="EMBL" id="AWL11564.1"/>
    </source>
</evidence>
<dbReference type="PROSITE" id="PS50883">
    <property type="entry name" value="EAL"/>
    <property type="match status" value="1"/>
</dbReference>
<dbReference type="InterPro" id="IPR050706">
    <property type="entry name" value="Cyclic-di-GMP_PDE-like"/>
</dbReference>
<keyword evidence="1" id="KW-1133">Transmembrane helix</keyword>
<dbReference type="Gene3D" id="2.60.40.2380">
    <property type="match status" value="1"/>
</dbReference>
<keyword evidence="1" id="KW-0472">Membrane</keyword>
<feature type="transmembrane region" description="Helical" evidence="1">
    <location>
        <begin position="304"/>
        <end position="322"/>
    </location>
</feature>
<evidence type="ECO:0000256" key="1">
    <source>
        <dbReference type="SAM" id="Phobius"/>
    </source>
</evidence>
<proteinExistence type="predicted"/>
<dbReference type="KEGG" id="salh:HMF8227_01077"/>
<keyword evidence="3" id="KW-0808">Transferase</keyword>
<gene>
    <name evidence="3" type="primary">barA</name>
    <name evidence="3" type="ORF">HMF8227_01077</name>
</gene>
<keyword evidence="4" id="KW-1185">Reference proteome</keyword>
<dbReference type="InterPro" id="IPR011622">
    <property type="entry name" value="7TMR_DISM_rcpt_extracell_dom2"/>
</dbReference>
<reference evidence="3 4" key="1">
    <citation type="submission" date="2018-05" db="EMBL/GenBank/DDBJ databases">
        <title>Salinimonas sp. HMF8227 Genome sequencing and assembly.</title>
        <authorList>
            <person name="Kang H."/>
            <person name="Kang J."/>
            <person name="Cha I."/>
            <person name="Kim H."/>
            <person name="Joh K."/>
        </authorList>
    </citation>
    <scope>NUCLEOTIDE SEQUENCE [LARGE SCALE GENOMIC DNA]</scope>
    <source>
        <strain evidence="3 4">HMF8227</strain>
    </source>
</reference>
<dbReference type="AlphaFoldDB" id="A0A2S2E1Q0"/>
<dbReference type="SMART" id="SM00052">
    <property type="entry name" value="EAL"/>
    <property type="match status" value="1"/>
</dbReference>
<dbReference type="Proteomes" id="UP000245728">
    <property type="component" value="Chromosome"/>
</dbReference>
<dbReference type="RefSeq" id="WP_109339198.1">
    <property type="nucleotide sequence ID" value="NZ_CP029347.1"/>
</dbReference>
<feature type="domain" description="EAL" evidence="2">
    <location>
        <begin position="576"/>
        <end position="828"/>
    </location>
</feature>
<feature type="transmembrane region" description="Helical" evidence="1">
    <location>
        <begin position="334"/>
        <end position="353"/>
    </location>
</feature>
<accession>A0A2S2E1Q0</accession>
<dbReference type="InterPro" id="IPR043128">
    <property type="entry name" value="Rev_trsase/Diguanyl_cyclase"/>
</dbReference>
<dbReference type="CDD" id="cd01948">
    <property type="entry name" value="EAL"/>
    <property type="match status" value="1"/>
</dbReference>
<feature type="transmembrane region" description="Helical" evidence="1">
    <location>
        <begin position="251"/>
        <end position="268"/>
    </location>
</feature>
<feature type="transmembrane region" description="Helical" evidence="1">
    <location>
        <begin position="175"/>
        <end position="203"/>
    </location>
</feature>
<protein>
    <submittedName>
        <fullName evidence="3">Histidine kinase</fullName>
        <ecNumber evidence="3">2.7.13.3</ecNumber>
    </submittedName>
</protein>
<dbReference type="Gene3D" id="3.30.70.270">
    <property type="match status" value="1"/>
</dbReference>
<name>A0A2S2E1Q0_9ALTE</name>
<dbReference type="InterPro" id="IPR001633">
    <property type="entry name" value="EAL_dom"/>
</dbReference>
<dbReference type="OrthoDB" id="6279314at2"/>
<organism evidence="3 4">
    <name type="scientific">Saliniradius amylolyticus</name>
    <dbReference type="NCBI Taxonomy" id="2183582"/>
    <lineage>
        <taxon>Bacteria</taxon>
        <taxon>Pseudomonadati</taxon>
        <taxon>Pseudomonadota</taxon>
        <taxon>Gammaproteobacteria</taxon>
        <taxon>Alteromonadales</taxon>
        <taxon>Alteromonadaceae</taxon>
        <taxon>Saliniradius</taxon>
    </lineage>
</organism>
<dbReference type="Gene3D" id="3.20.20.450">
    <property type="entry name" value="EAL domain"/>
    <property type="match status" value="1"/>
</dbReference>
<keyword evidence="3" id="KW-0418">Kinase</keyword>
<dbReference type="EMBL" id="CP029347">
    <property type="protein sequence ID" value="AWL11564.1"/>
    <property type="molecule type" value="Genomic_DNA"/>
</dbReference>
<dbReference type="PANTHER" id="PTHR33121:SF70">
    <property type="entry name" value="SIGNALING PROTEIN YKOW"/>
    <property type="match status" value="1"/>
</dbReference>
<dbReference type="InterPro" id="IPR011623">
    <property type="entry name" value="7TMR_DISM_rcpt_extracell_dom1"/>
</dbReference>
<sequence>MNIKPDASQSPYWRPLIALVIILSVSATVYALLQHADSLTQSSARINVTPFEHAPTSKTATNHPIPLNGPVAGPEFGPKATWYRLDVTLPKPDSDWVLLLDNPMIDALDVYQVDNGHVINSYFLGDLRAQPDLKHALPHVTFRASGQSAQFIVRSQTQGAPYIPFVVFSQTDFTLYAHLIFFLWGGFVCIVLVTAVYNLILFVGSRDKLYLIYTGYVLAVMITLGVVHGFAHFLFPDNAYHLLARHTISTYYLTAFFSLWFALLYLRYNTDTNPALYKLGKTFAFLLLGGAILTAPLAEYQSAQLFFGVQLLLYLFALYLMARKLKKEFQWARYYFISWLPLYIGAAIGPLMMSGYLEYSFWSRHALLLGVMFEITFMSMALADRLRHYQHEHLRLATHDPESQLPNQSFLAFSLQTDVAEKTQPLTLIMVELTNIQAIQPYITRQGFMELQERLKRHLESQLQGMGIALYPLRLGREHSLSVLLRHDVLAFIGMGHIDHHASILTQQADKLSLQQTIDDLNVNIKAVTGVAEFNAQGDKIEQSINAGYQAIEKAHEQRTQMAAYYAESAQFYERQIILASELSKALSNEQFCLYYQPQVELESLRIYGAEALIRWHHPSLGWIYPDQFIPIAEATGMITPLTRWVIRQSLTDLEDMASTTPSLSVNVSTQDVCNETFCDFLDGVMTARSVSVTSRLTLEVTETTNITEAEQFERNLQRIKSMGVNVAIDDFGTAYASLQYISSHGFDKLKLDKAFILNLATSQKNQMITKATVSMAKSLKIELVAEGIEDEQTVNLLVSMGCLIGQGYYFARPMPKNDYLVWVDSITAPAGTDA</sequence>